<keyword evidence="3" id="KW-1185">Reference proteome</keyword>
<dbReference type="PROSITE" id="PS51257">
    <property type="entry name" value="PROKAR_LIPOPROTEIN"/>
    <property type="match status" value="1"/>
</dbReference>
<dbReference type="Pfam" id="PF20862">
    <property type="entry name" value="DUF6843"/>
    <property type="match status" value="1"/>
</dbReference>
<feature type="domain" description="DUF6843" evidence="1">
    <location>
        <begin position="24"/>
        <end position="146"/>
    </location>
</feature>
<evidence type="ECO:0000259" key="1">
    <source>
        <dbReference type="Pfam" id="PF20862"/>
    </source>
</evidence>
<organism evidence="2 3">
    <name type="scientific">Fictibacillus barbaricus</name>
    <dbReference type="NCBI Taxonomy" id="182136"/>
    <lineage>
        <taxon>Bacteria</taxon>
        <taxon>Bacillati</taxon>
        <taxon>Bacillota</taxon>
        <taxon>Bacilli</taxon>
        <taxon>Bacillales</taxon>
        <taxon>Fictibacillaceae</taxon>
        <taxon>Fictibacillus</taxon>
    </lineage>
</organism>
<dbReference type="Proteomes" id="UP001319060">
    <property type="component" value="Unassembled WGS sequence"/>
</dbReference>
<name>A0ABS2ZAS2_9BACL</name>
<evidence type="ECO:0000313" key="3">
    <source>
        <dbReference type="Proteomes" id="UP001319060"/>
    </source>
</evidence>
<dbReference type="RefSeq" id="WP_188403363.1">
    <property type="nucleotide sequence ID" value="NZ_BMCE01000002.1"/>
</dbReference>
<dbReference type="InterPro" id="IPR049293">
    <property type="entry name" value="DUF6843"/>
</dbReference>
<gene>
    <name evidence="2" type="ORF">JYA64_06800</name>
</gene>
<evidence type="ECO:0000313" key="2">
    <source>
        <dbReference type="EMBL" id="MBN3544995.1"/>
    </source>
</evidence>
<dbReference type="EMBL" id="JAFHKS010000042">
    <property type="protein sequence ID" value="MBN3544995.1"/>
    <property type="molecule type" value="Genomic_DNA"/>
</dbReference>
<protein>
    <recommendedName>
        <fullName evidence="1">DUF6843 domain-containing protein</fullName>
    </recommendedName>
</protein>
<sequence>MKKYLFIVISILLLAGCGLNKQETTKNIFLIPEGFEGSIFVFYNMPNEPALKKEKGYTVIPIKEKTLDTLKDTDISQYGVHFTSTKDMIYGIVNDQYYYVDEKGKRKEINEQCISLGSNGGFTGKKGEDIKYSVIQVTTSSCGPSFKENGRNDFNAQVNEVGKYYLNKLGINNKNAAEG</sequence>
<comment type="caution">
    <text evidence="2">The sequence shown here is derived from an EMBL/GenBank/DDBJ whole genome shotgun (WGS) entry which is preliminary data.</text>
</comment>
<reference evidence="2 3" key="1">
    <citation type="submission" date="2021-01" db="EMBL/GenBank/DDBJ databases">
        <title>Genome Sequencing of Type Strains.</title>
        <authorList>
            <person name="Lemaire J.F."/>
            <person name="Inderbitzin P."/>
            <person name="Collins S.B."/>
            <person name="Wespe N."/>
            <person name="Knight-Connoni V."/>
        </authorList>
    </citation>
    <scope>NUCLEOTIDE SEQUENCE [LARGE SCALE GENOMIC DNA]</scope>
    <source>
        <strain evidence="2 3">DSM 14730</strain>
    </source>
</reference>
<accession>A0ABS2ZAS2</accession>
<proteinExistence type="predicted"/>